<feature type="disulfide bond" evidence="10">
    <location>
        <begin position="202"/>
        <end position="211"/>
    </location>
</feature>
<feature type="domain" description="Fibrinogen C-terminal" evidence="14">
    <location>
        <begin position="2863"/>
        <end position="3078"/>
    </location>
</feature>
<sequence>MTCERVVTSSHDPASHKSPSCPQPIESCPGGCGGEEQGICIDGQCQCKDGYMGEHCQLKTCPEDCNDQGRCKDGQCVCFPGYFGIDCGSKSCPNNCQNHGRCEKGVCICDSGYSGVDCSSRTCPKNCFNRGRCKNGVCICDPDYTGLDCSMKTCLNDCQDHGRCEDGMCVCYPGFTGVDCSSRTCLNDCQNNGRCEDGVCVCDSGFSGPDCGFMSCPEDCNEQGRCVSGVCICDSGFIGPDCGTRVCSPECERRGRCEDGECICNPGFTGPDCEIKTCPNDCHKQGMCVDGKCVCDSEYTGLDCQFKSCPNKCHNRGRCEDGICICNSGYSGSDCGSKTCPKNCSGNGQCVKGKCICDPGFIGPVCGTRACSAGCSNHGRCVRGICVCSPGYTGVDCASRLCPKNCNNRGRCENGVCICDPEYTGLDCGSRNCPNNCNSKGQCDDGVCICDLGYTGLDCATKSCFNDCHHRGRCVDGVCICEAGYTGLDCGTLSCPEDCHNRGQCENGVCVCDPGFTGLDCGSRSCPNNCNYRGQCEDGECICDSGYTDHDCGSKTCPNNCQNHGRCDNGECICDSGYAGTDCGLRPCPNNCHNQGQCVDGVCICNSGYTDLDCGLKTCPYDCHDRGQCVNGICICDSGYSGLDCGSASCPNNCQNHGKCDNGECVCDSGYTGVDCGTQACPENCHIHGRCEQGVCICQPGYTGLDCSSKSCPKNCNGNGQCINGKCNCDFGFAGPVCGSRTCPGNCGGRGKCINGVCMCKKGYEGADCSMVVTELVAVTGLHVTSVEESSVTIEWDLPQTPPDLYVISFKAKKENGLLNNTVDGSLTSFVQTGLASGEEYLVSIQPQKGLSVGPDTTVTATTSIETPQGLRVTEITTTSFLLRWERPQSFPDRYIVTLVSPSGKEKKLKAPGKGDRVRVTGLEEGTIYKVILRAERGQEQSRGMETTANTAIDRERKNIDDEEARKKKGKVVTPQRVGQLEKPRFSEDHYGTATTGQVHTGGGEGSSKTREITEYIAEDQTQKGILNTTRRTIKTTIITTYHIQNQKEGGVVDIFDDTKDIKYSQQRTKHLTDREKISSELEEGDLGEITEKTDTTRADVKKLVPESKVQSWITRGKIIDASSGERPPIRLIQESNITSVNLDNTQGAGRVGFSQTDPMRQKTSDQSVEVVTGIKVNLESTESKTFSHDKLPFTINEKLKKERGSGGAPDNRYEMSASQEYSDISTKAHAEGRNSRKDNIGWEEEKLFNQTVEEKSGKRRLEAGIKDQKQNKMEKAFSGGLHIKAVIENLPTKLSVYNGTFIQRLESYLRSTSYPLRINQTVESVARAIFLYLVKYKPNSFTGMVYDRLPEKTPGAPGNMDPFGASRLQGNMGSVMVGNKSDQTKEVEVLKPKDRSEYSSSSDLHEVNMKLLREDLLKAKITHMDIEDVQVENPTPTNDKEITPQTQHYHSKKIPPKQLRPENERSEIKEGEIKNEHHISRSKIDDRVSLPQVREGEGKENKEKATIFNHTHGFAGRSPHPTLIKISGPGIYDRPTILQSTPTSLVVSLDGIGVLSDKVMIHYRPFQTIMTDIPHQMEVGKGVGKVVIRDLEPGTTYRLDIHGLLRGQSSKSYTLIADTAQRSTKLPTVVTTQPTISQKEDIITTTTLSVSPRPRVPAQMGALQVRNVTSESITLVWKAKIRVYDSFLVRYEEVTEGVSPQEISVPGDQREVTLRGLTQDTRYAVLLYGIKGGKLSRPLREEVTTEPLPDRGTPPRLSPLLVSEVHTNSALLSWEPLDGDFDAYILRYGPPEGPMQEETLRGDQTSFLIDGLVAGVNYSVELLGIWGESYTEPQVTNVLTEKPQPPRLESLTLSDVRSESLHLSWDVQGGEFDSFLLLYRDGEGKPQEITLDKNLRSFTIIDLKPGKKYKFVLYGMSGEKRSKPVSAEGSTEKLQPPRLESLSVSDVHSDSVLLSWVVQGGKFDSFLLNYRDAEGKPKEVAFEGEQRSVPVGELKPGKKYKFILYGISGGKKSKAVIAEATTKPLPEKGTLPRLSPLLVSEVHTNSALLSWQALDGNFDAYILRYGPPGGPMQEETLRGDQTSFLIDELVAAVNYSVELLGIWGERYTAPQVTSVLTEPLPEKGTLPRLSPLLVSEVHTNSALLSWQALDGNFDAYILRYGPPGGPMQEETLRGDQTSFLIDELVAAVNYSVELLGIWGERYTAPQVTSVLTEKRQPPRLEYLTLSDVRSESLHLSWDVQGGEFDSFLLLYRDGEGKPQEKTVDKELRAFTVRDLKPGKKYKFVLYGMSGEKRSKPVSAEGGTEKLQPPQLESLSVSDVHSHSVLLSWVVQGGKFDSFLLNYRDAEGKPKEVALEGEQRSVPVGELKPGKKYKFVLYGISGGKKSKAAIAETTTKPHEKLVPSSPATPTMPRLIDLQANEIGKDSVNLSWKVEGESSFDWIVVQYGEPDGRVREEQVPGGDTSTTVTGLLPSRRYKFNLYGIKGERRSKPLSIEIETDFLEAIGQPTSFLNDLYVSPRGPHSILLSWEAPEGFDSFVINYSIEGHEKPQKKASVDGTARTLLLTDLQPDTLYKVILHGIRKGKEQNSLKATGRTGSLDLEPPKNLRFNDVEETSFTVIWDPPNPETTTFKVSYQLAKGGEPESVSVVGDSKSLQRLNSGTHYEVTVVSVRGFEESQPLTGYITTGGGGPRSLRALDVTEESALLRWEPEMGSVDRYLVTYRAENVLSVTLEVSSDQTELPITGLNPHTEYYASVQSLHGSKLSSPTSTSFTTGADTPRELLANKITAHSALLTWKPPQAVPDAYRLIYQTQDGEMKEFILPANMSSFTLSHLTPSTPYKVQLHALRGASSSAPISTSFTTGRIRFPFPQNCWEKLMNGEVQSGLFTIYMGGSKDDPLLVYCDMETDGGGWIVFQRRMDGKTNFWRDWNEYKMGFGNFTSEFWLGNTALHRLSSLAPYELRVDLRAGAESAHAVYEDFRIEPEDKHFRLRIGEYRGTAGDSLSYHNNMIFSTRDRDAQKRILPCAISYRGAWWYKNCHYANLNGIYGNNKDHQGMNWYTWKGFEFSIPFTEMKMRPQRAGNWRRL</sequence>
<dbReference type="PROSITE" id="PS00022">
    <property type="entry name" value="EGF_1"/>
    <property type="match status" value="9"/>
</dbReference>
<dbReference type="SMART" id="SM00060">
    <property type="entry name" value="FN3"/>
    <property type="match status" value="16"/>
</dbReference>
<dbReference type="SMART" id="SM00186">
    <property type="entry name" value="FBG"/>
    <property type="match status" value="1"/>
</dbReference>
<evidence type="ECO:0000256" key="4">
    <source>
        <dbReference type="ARBA" id="ARBA00022530"/>
    </source>
</evidence>
<dbReference type="Pfam" id="PF25024">
    <property type="entry name" value="EGF_TEN"/>
    <property type="match status" value="2"/>
</dbReference>
<dbReference type="EMBL" id="CM004480">
    <property type="protein sequence ID" value="OCT67859.1"/>
    <property type="molecule type" value="Genomic_DNA"/>
</dbReference>
<dbReference type="PROSITE" id="PS50853">
    <property type="entry name" value="FN3"/>
    <property type="match status" value="14"/>
</dbReference>
<evidence type="ECO:0000256" key="11">
    <source>
        <dbReference type="SAM" id="MobiDB-lite"/>
    </source>
</evidence>
<feature type="domain" description="Fibronectin type-III" evidence="13">
    <location>
        <begin position="2689"/>
        <end position="2780"/>
    </location>
</feature>
<gene>
    <name evidence="15" type="ORF">XELAEV_18039160mg</name>
</gene>
<evidence type="ECO:0000259" key="14">
    <source>
        <dbReference type="PROSITE" id="PS51406"/>
    </source>
</evidence>
<evidence type="ECO:0000256" key="3">
    <source>
        <dbReference type="ARBA" id="ARBA00022525"/>
    </source>
</evidence>
<feature type="compositionally biased region" description="Polar residues" evidence="11">
    <location>
        <begin position="1217"/>
        <end position="1226"/>
    </location>
</feature>
<dbReference type="SMART" id="SM00181">
    <property type="entry name" value="EGF"/>
    <property type="match status" value="24"/>
</dbReference>
<dbReference type="InterPro" id="IPR014716">
    <property type="entry name" value="Fibrinogen_a/b/g_C_1"/>
</dbReference>
<dbReference type="GO" id="GO:0031175">
    <property type="term" value="P:neuron projection development"/>
    <property type="evidence" value="ECO:0007669"/>
    <property type="project" value="TreeGrafter"/>
</dbReference>
<dbReference type="Proteomes" id="UP000694892">
    <property type="component" value="Chromosome 8L"/>
</dbReference>
<feature type="region of interest" description="Disordered" evidence="11">
    <location>
        <begin position="1202"/>
        <end position="1239"/>
    </location>
</feature>
<feature type="domain" description="Fibronectin type-III" evidence="13">
    <location>
        <begin position="2602"/>
        <end position="2688"/>
    </location>
</feature>
<feature type="region of interest" description="Disordered" evidence="11">
    <location>
        <begin position="1383"/>
        <end position="1403"/>
    </location>
</feature>
<dbReference type="Pfam" id="PF00147">
    <property type="entry name" value="Fibrinogen_C"/>
    <property type="match status" value="1"/>
</dbReference>
<feature type="domain" description="EGF-like" evidence="12">
    <location>
        <begin position="460"/>
        <end position="491"/>
    </location>
</feature>
<dbReference type="Gene3D" id="2.10.25.10">
    <property type="entry name" value="Laminin"/>
    <property type="match status" value="23"/>
</dbReference>
<evidence type="ECO:0000259" key="13">
    <source>
        <dbReference type="PROSITE" id="PS50853"/>
    </source>
</evidence>
<evidence type="ECO:0000256" key="6">
    <source>
        <dbReference type="ARBA" id="ARBA00022729"/>
    </source>
</evidence>
<dbReference type="CDD" id="cd00087">
    <property type="entry name" value="FReD"/>
    <property type="match status" value="1"/>
</dbReference>
<dbReference type="PROSITE" id="PS51406">
    <property type="entry name" value="FIBRINOGEN_C_2"/>
    <property type="match status" value="1"/>
</dbReference>
<dbReference type="InterPro" id="IPR013783">
    <property type="entry name" value="Ig-like_fold"/>
</dbReference>
<dbReference type="CDD" id="cd00054">
    <property type="entry name" value="EGF_CA"/>
    <property type="match status" value="4"/>
</dbReference>
<feature type="domain" description="EGF-like" evidence="12">
    <location>
        <begin position="181"/>
        <end position="212"/>
    </location>
</feature>
<dbReference type="FunFam" id="2.10.25.10:FF:000001">
    <property type="entry name" value="Tenascin C"/>
    <property type="match status" value="19"/>
</dbReference>
<feature type="disulfide bond" evidence="10">
    <location>
        <begin position="464"/>
        <end position="474"/>
    </location>
</feature>
<comment type="caution">
    <text evidence="10">Lacks conserved residue(s) required for the propagation of feature annotation.</text>
</comment>
<organism evidence="15 16">
    <name type="scientific">Xenopus laevis</name>
    <name type="common">African clawed frog</name>
    <dbReference type="NCBI Taxonomy" id="8355"/>
    <lineage>
        <taxon>Eukaryota</taxon>
        <taxon>Metazoa</taxon>
        <taxon>Chordata</taxon>
        <taxon>Craniata</taxon>
        <taxon>Vertebrata</taxon>
        <taxon>Euteleostomi</taxon>
        <taxon>Amphibia</taxon>
        <taxon>Batrachia</taxon>
        <taxon>Anura</taxon>
        <taxon>Pipoidea</taxon>
        <taxon>Pipidae</taxon>
        <taxon>Xenopodinae</taxon>
        <taxon>Xenopus</taxon>
        <taxon>Xenopus</taxon>
    </lineage>
</organism>
<feature type="domain" description="Fibronectin type-III" evidence="13">
    <location>
        <begin position="2413"/>
        <end position="2503"/>
    </location>
</feature>
<name>A0A974C6Y6_XENLA</name>
<evidence type="ECO:0000256" key="10">
    <source>
        <dbReference type="PROSITE-ProRule" id="PRU00076"/>
    </source>
</evidence>
<evidence type="ECO:0000256" key="9">
    <source>
        <dbReference type="ARBA" id="ARBA00023180"/>
    </source>
</evidence>
<evidence type="ECO:0000313" key="15">
    <source>
        <dbReference type="EMBL" id="OCT67859.1"/>
    </source>
</evidence>
<feature type="disulfide bond" evidence="10">
    <location>
        <begin position="185"/>
        <end position="195"/>
    </location>
</feature>
<evidence type="ECO:0000256" key="2">
    <source>
        <dbReference type="ARBA" id="ARBA00008673"/>
    </source>
</evidence>
<feature type="region of interest" description="Disordered" evidence="11">
    <location>
        <begin position="954"/>
        <end position="1008"/>
    </location>
</feature>
<keyword evidence="7" id="KW-0677">Repeat</keyword>
<dbReference type="PROSITE" id="PS50026">
    <property type="entry name" value="EGF_3"/>
    <property type="match status" value="2"/>
</dbReference>
<dbReference type="Gene3D" id="2.60.40.10">
    <property type="entry name" value="Immunoglobulins"/>
    <property type="match status" value="15"/>
</dbReference>
<dbReference type="InterPro" id="IPR036116">
    <property type="entry name" value="FN3_sf"/>
</dbReference>
<dbReference type="PANTHER" id="PTHR46708:SF3">
    <property type="entry name" value="TENASCIN-X"/>
    <property type="match status" value="1"/>
</dbReference>
<dbReference type="Pfam" id="PF00041">
    <property type="entry name" value="fn3"/>
    <property type="match status" value="15"/>
</dbReference>
<keyword evidence="5 10" id="KW-0245">EGF-like domain</keyword>
<feature type="domain" description="Fibronectin type-III" evidence="13">
    <location>
        <begin position="2781"/>
        <end position="2864"/>
    </location>
</feature>
<feature type="domain" description="Fibronectin type-III" evidence="13">
    <location>
        <begin position="2220"/>
        <end position="2310"/>
    </location>
</feature>
<feature type="domain" description="Fibronectin type-III" evidence="13">
    <location>
        <begin position="1843"/>
        <end position="1938"/>
    </location>
</feature>
<evidence type="ECO:0008006" key="17">
    <source>
        <dbReference type="Google" id="ProtNLM"/>
    </source>
</evidence>
<feature type="region of interest" description="Disordered" evidence="11">
    <location>
        <begin position="1"/>
        <end position="23"/>
    </location>
</feature>
<dbReference type="GO" id="GO:0030155">
    <property type="term" value="P:regulation of cell adhesion"/>
    <property type="evidence" value="ECO:0007669"/>
    <property type="project" value="TreeGrafter"/>
</dbReference>
<feature type="compositionally biased region" description="Basic and acidic residues" evidence="11">
    <location>
        <begin position="980"/>
        <end position="991"/>
    </location>
</feature>
<evidence type="ECO:0000256" key="8">
    <source>
        <dbReference type="ARBA" id="ARBA00023157"/>
    </source>
</evidence>
<feature type="domain" description="Fibronectin type-III" evidence="13">
    <location>
        <begin position="778"/>
        <end position="870"/>
    </location>
</feature>
<evidence type="ECO:0000259" key="12">
    <source>
        <dbReference type="PROSITE" id="PS50026"/>
    </source>
</evidence>
<dbReference type="GO" id="GO:0005615">
    <property type="term" value="C:extracellular space"/>
    <property type="evidence" value="ECO:0007669"/>
    <property type="project" value="TreeGrafter"/>
</dbReference>
<dbReference type="PROSITE" id="PS01186">
    <property type="entry name" value="EGF_2"/>
    <property type="match status" value="11"/>
</dbReference>
<dbReference type="SUPFAM" id="SSF49265">
    <property type="entry name" value="Fibronectin type III"/>
    <property type="match status" value="12"/>
</dbReference>
<evidence type="ECO:0000256" key="1">
    <source>
        <dbReference type="ARBA" id="ARBA00004498"/>
    </source>
</evidence>
<feature type="compositionally biased region" description="Basic and acidic residues" evidence="11">
    <location>
        <begin position="1460"/>
        <end position="1486"/>
    </location>
</feature>
<keyword evidence="8 10" id="KW-1015">Disulfide bond</keyword>
<feature type="domain" description="Fibronectin type-III" evidence="13">
    <location>
        <begin position="2131"/>
        <end position="2219"/>
    </location>
</feature>
<dbReference type="InterPro" id="IPR003961">
    <property type="entry name" value="FN3_dom"/>
</dbReference>
<feature type="compositionally biased region" description="Polar residues" evidence="11">
    <location>
        <begin position="1433"/>
        <end position="1449"/>
    </location>
</feature>
<dbReference type="InterPro" id="IPR020837">
    <property type="entry name" value="Fibrinogen_CS"/>
</dbReference>
<feature type="domain" description="Fibronectin type-III" evidence="13">
    <location>
        <begin position="1939"/>
        <end position="2028"/>
    </location>
</feature>
<dbReference type="PROSITE" id="PS00514">
    <property type="entry name" value="FIBRINOGEN_C_1"/>
    <property type="match status" value="1"/>
</dbReference>
<dbReference type="InterPro" id="IPR050991">
    <property type="entry name" value="ECM_Regulatory_Proteins"/>
</dbReference>
<evidence type="ECO:0000256" key="5">
    <source>
        <dbReference type="ARBA" id="ARBA00022536"/>
    </source>
</evidence>
<feature type="disulfide bond" evidence="10">
    <location>
        <begin position="481"/>
        <end position="490"/>
    </location>
</feature>
<feature type="compositionally biased region" description="Polar residues" evidence="11">
    <location>
        <begin position="7"/>
        <end position="20"/>
    </location>
</feature>
<dbReference type="CDD" id="cd00063">
    <property type="entry name" value="FN3"/>
    <property type="match status" value="15"/>
</dbReference>
<protein>
    <recommendedName>
        <fullName evidence="17">Tenascin-X</fullName>
    </recommendedName>
</protein>
<dbReference type="SUPFAM" id="SSF56496">
    <property type="entry name" value="Fibrinogen C-terminal domain-like"/>
    <property type="match status" value="1"/>
</dbReference>
<dbReference type="Gene3D" id="3.90.215.10">
    <property type="entry name" value="Gamma Fibrinogen, chain A, domain 1"/>
    <property type="match status" value="1"/>
</dbReference>
<keyword evidence="3" id="KW-0964">Secreted</keyword>
<dbReference type="InterPro" id="IPR002181">
    <property type="entry name" value="Fibrinogen_a/b/g_C_dom"/>
</dbReference>
<keyword evidence="6" id="KW-0732">Signal</keyword>
<dbReference type="InterPro" id="IPR036056">
    <property type="entry name" value="Fibrinogen-like_C"/>
</dbReference>
<reference evidence="16" key="1">
    <citation type="journal article" date="2016" name="Nature">
        <title>Genome evolution in the allotetraploid frog Xenopus laevis.</title>
        <authorList>
            <person name="Session A.M."/>
            <person name="Uno Y."/>
            <person name="Kwon T."/>
            <person name="Chapman J.A."/>
            <person name="Toyoda A."/>
            <person name="Takahashi S."/>
            <person name="Fukui A."/>
            <person name="Hikosaka A."/>
            <person name="Suzuki A."/>
            <person name="Kondo M."/>
            <person name="van Heeringen S.J."/>
            <person name="Quigley I."/>
            <person name="Heinz S."/>
            <person name="Ogino H."/>
            <person name="Ochi H."/>
            <person name="Hellsten U."/>
            <person name="Lyons J.B."/>
            <person name="Simakov O."/>
            <person name="Putnam N."/>
            <person name="Stites J."/>
            <person name="Kuroki Y."/>
            <person name="Tanaka T."/>
            <person name="Michiue T."/>
            <person name="Watanabe M."/>
            <person name="Bogdanovic O."/>
            <person name="Lister R."/>
            <person name="Georgiou G."/>
            <person name="Paranjpe S.S."/>
            <person name="van Kruijsbergen I."/>
            <person name="Shu S."/>
            <person name="Carlson J."/>
            <person name="Kinoshita T."/>
            <person name="Ohta Y."/>
            <person name="Mawaribuchi S."/>
            <person name="Jenkins J."/>
            <person name="Grimwood J."/>
            <person name="Schmutz J."/>
            <person name="Mitros T."/>
            <person name="Mozaffari S.V."/>
            <person name="Suzuki Y."/>
            <person name="Haramoto Y."/>
            <person name="Yamamoto T.S."/>
            <person name="Takagi C."/>
            <person name="Heald R."/>
            <person name="Miller K."/>
            <person name="Haudenschild C."/>
            <person name="Kitzman J."/>
            <person name="Nakayama T."/>
            <person name="Izutsu Y."/>
            <person name="Robert J."/>
            <person name="Fortriede J."/>
            <person name="Burns K."/>
            <person name="Lotay V."/>
            <person name="Karimi K."/>
            <person name="Yasuoka Y."/>
            <person name="Dichmann D.S."/>
            <person name="Flajnik M.F."/>
            <person name="Houston D.W."/>
            <person name="Shendure J."/>
            <person name="DuPasquier L."/>
            <person name="Vize P.D."/>
            <person name="Zorn A.M."/>
            <person name="Ito M."/>
            <person name="Marcotte E.M."/>
            <person name="Wallingford J.B."/>
            <person name="Ito Y."/>
            <person name="Asashima M."/>
            <person name="Ueno N."/>
            <person name="Matsuda Y."/>
            <person name="Veenstra G.J."/>
            <person name="Fujiyama A."/>
            <person name="Harland R.M."/>
            <person name="Taira M."/>
            <person name="Rokhsar D.S."/>
        </authorList>
    </citation>
    <scope>NUCLEOTIDE SEQUENCE [LARGE SCALE GENOMIC DNA]</scope>
    <source>
        <strain evidence="16">J</strain>
    </source>
</reference>
<proteinExistence type="inferred from homology"/>
<dbReference type="Pfam" id="PF18720">
    <property type="entry name" value="EGF_Tenascin"/>
    <property type="match status" value="3"/>
</dbReference>
<feature type="domain" description="Fibronectin type-III" evidence="13">
    <location>
        <begin position="1757"/>
        <end position="1842"/>
    </location>
</feature>
<feature type="region of interest" description="Disordered" evidence="11">
    <location>
        <begin position="1432"/>
        <end position="1486"/>
    </location>
</feature>
<dbReference type="InterPro" id="IPR041161">
    <property type="entry name" value="EGF_Tenascin"/>
</dbReference>
<feature type="domain" description="Fibronectin type-III" evidence="13">
    <location>
        <begin position="1660"/>
        <end position="1751"/>
    </location>
</feature>
<dbReference type="OMA" id="RFSEDHY"/>
<comment type="subcellular location">
    <subcellularLocation>
        <location evidence="1">Secreted</location>
        <location evidence="1">Extracellular space</location>
        <location evidence="1">Extracellular matrix</location>
    </subcellularLocation>
</comment>
<feature type="domain" description="Fibronectin type-III" evidence="13">
    <location>
        <begin position="2311"/>
        <end position="2399"/>
    </location>
</feature>
<evidence type="ECO:0000256" key="7">
    <source>
        <dbReference type="ARBA" id="ARBA00022737"/>
    </source>
</evidence>
<keyword evidence="4" id="KW-0272">Extracellular matrix</keyword>
<dbReference type="PANTHER" id="PTHR46708">
    <property type="entry name" value="TENASCIN"/>
    <property type="match status" value="1"/>
</dbReference>
<dbReference type="InterPro" id="IPR000742">
    <property type="entry name" value="EGF"/>
</dbReference>
<feature type="compositionally biased region" description="Basic and acidic residues" evidence="11">
    <location>
        <begin position="1227"/>
        <end position="1239"/>
    </location>
</feature>
<feature type="domain" description="Fibronectin type-III" evidence="13">
    <location>
        <begin position="2034"/>
        <end position="2129"/>
    </location>
</feature>
<evidence type="ECO:0000313" key="16">
    <source>
        <dbReference type="Proteomes" id="UP000694892"/>
    </source>
</evidence>
<dbReference type="FunFam" id="3.90.215.10:FF:000001">
    <property type="entry name" value="Tenascin isoform 1"/>
    <property type="match status" value="1"/>
</dbReference>
<dbReference type="Pfam" id="PF23106">
    <property type="entry name" value="EGF_Teneurin"/>
    <property type="match status" value="4"/>
</dbReference>
<feature type="domain" description="Fibronectin type-III" evidence="13">
    <location>
        <begin position="2507"/>
        <end position="2598"/>
    </location>
</feature>
<comment type="similarity">
    <text evidence="2">Belongs to the tenascin family.</text>
</comment>
<keyword evidence="9" id="KW-0325">Glycoprotein</keyword>
<feature type="compositionally biased region" description="Basic and acidic residues" evidence="11">
    <location>
        <begin position="954"/>
        <end position="966"/>
    </location>
</feature>
<accession>A0A974C6Y6</accession>